<comment type="caution">
    <text evidence="2">The sequence shown here is derived from an EMBL/GenBank/DDBJ whole genome shotgun (WGS) entry which is preliminary data.</text>
</comment>
<feature type="transmembrane region" description="Helical" evidence="1">
    <location>
        <begin position="742"/>
        <end position="764"/>
    </location>
</feature>
<name>A0A397D034_APHAT</name>
<dbReference type="Proteomes" id="UP000266643">
    <property type="component" value="Unassembled WGS sequence"/>
</dbReference>
<dbReference type="EMBL" id="QUTD01006288">
    <property type="protein sequence ID" value="RHY56304.1"/>
    <property type="molecule type" value="Genomic_DNA"/>
</dbReference>
<keyword evidence="1" id="KW-1133">Transmembrane helix</keyword>
<reference evidence="2 3" key="1">
    <citation type="submission" date="2018-08" db="EMBL/GenBank/DDBJ databases">
        <title>Aphanomyces genome sequencing and annotation.</title>
        <authorList>
            <person name="Minardi D."/>
            <person name="Oidtmann B."/>
            <person name="Van Der Giezen M."/>
            <person name="Studholme D.J."/>
        </authorList>
    </citation>
    <scope>NUCLEOTIDE SEQUENCE [LARGE SCALE GENOMIC DNA]</scope>
    <source>
        <strain evidence="2 3">D2</strain>
    </source>
</reference>
<keyword evidence="1" id="KW-0472">Membrane</keyword>
<feature type="transmembrane region" description="Helical" evidence="1">
    <location>
        <begin position="616"/>
        <end position="640"/>
    </location>
</feature>
<dbReference type="VEuPathDB" id="FungiDB:H257_06912"/>
<dbReference type="VEuPathDB" id="FungiDB:H257_06913"/>
<dbReference type="AlphaFoldDB" id="A0A397D034"/>
<evidence type="ECO:0000313" key="3">
    <source>
        <dbReference type="Proteomes" id="UP000266643"/>
    </source>
</evidence>
<keyword evidence="1" id="KW-0812">Transmembrane</keyword>
<dbReference type="VEuPathDB" id="FungiDB:H257_06908"/>
<evidence type="ECO:0000256" key="1">
    <source>
        <dbReference type="SAM" id="Phobius"/>
    </source>
</evidence>
<feature type="transmembrane region" description="Helical" evidence="1">
    <location>
        <begin position="660"/>
        <end position="680"/>
    </location>
</feature>
<protein>
    <submittedName>
        <fullName evidence="2">Uncharacterized protein</fullName>
    </submittedName>
</protein>
<feature type="transmembrane region" description="Helical" evidence="1">
    <location>
        <begin position="570"/>
        <end position="595"/>
    </location>
</feature>
<feature type="non-terminal residue" evidence="2">
    <location>
        <position position="956"/>
    </location>
</feature>
<sequence length="956" mass="107400">MAKCEPGARASMDVTATRMEDFASFDTIRNSKDAIRMSSRVHPFDQSHDKVDDIEVVQQRFSLTGRGSKPTFPVTQHTSPSTWVADQFDDFLSMTIAESVETAGGIAYLLITLALSMYYLKVLAPVMTNDLWWANFNASGAHSYLIDVFNNHLNLSVNHTAKDLDVTAGGFTKDYSTFYTPIHISPLYERIVRADQATNLTAAIISLRGYTGPEWASTQYCWVDFNRRWEVAHTAKRQTRCGRRYTANAAMYWETIFRLVIWDSYMTTSASKFEFAMGRMLNASMEGRDWLDRTADGFVSVDAEVAVWKAAGMTTYEWQWTNYFTWGVKESVDVTNAFGATQSLSIKKVAMEIRGSWTTLMLSWGPWNDFLFGLPFIRSDPLHARFMSPCSYDDYLLDPGNYTCDPCDPVFNPDEYTSCMYNFEAILGEGGTPGFGLTHDHIGPFGSIDAFFVPAPPSLLVLSSVFTLAITTWMQTQDAFNAAMTMIPSLTVDPVPMKWQSTEPLQQLVLSGDDKWDFFGWVYMFEWAEVSREVVSFEGDNGIFALVSDKSAPLMYEAQGLEVPKSACQYVWVISAIMSVILVIVGLIMTAYTALLRGRIVGRNLFQFNRIVGAVWLGRPFLMIRGMTAIVLLSTAPIRVILQKRITSFEFHPRTLLESMLVSGEAMWITYVFNDFLLLLSRNAEPNFAPLSAGLSWLVYVCWDMSAPTSLYATLDRNCAIDFARLTVVCQSGAVQLGDAQIAMTLFFIQLVCIVMSFGAVWLWRCMNRHPPAPGFSGHLLLSGTAIAFLHKDIVLNGAMLIDRASCVMCGLLTFRRYIFDLKLWLLTTQQNIPTGEPSASAKPRVFKWNMPVFLAPSLKSGLVTPPSNCPLPPKGHLPQRPTRVISLLGLGYMCATVFGSVTYLSLTKTNMANDFWWVNYNASREHVFIARMYNRETVLRPEANSIALDDHIFVD</sequence>
<evidence type="ECO:0000313" key="2">
    <source>
        <dbReference type="EMBL" id="RHY56304.1"/>
    </source>
</evidence>
<organism evidence="2 3">
    <name type="scientific">Aphanomyces astaci</name>
    <name type="common">Crayfish plague agent</name>
    <dbReference type="NCBI Taxonomy" id="112090"/>
    <lineage>
        <taxon>Eukaryota</taxon>
        <taxon>Sar</taxon>
        <taxon>Stramenopiles</taxon>
        <taxon>Oomycota</taxon>
        <taxon>Saprolegniomycetes</taxon>
        <taxon>Saprolegniales</taxon>
        <taxon>Verrucalvaceae</taxon>
        <taxon>Aphanomyces</taxon>
    </lineage>
</organism>
<proteinExistence type="predicted"/>
<feature type="transmembrane region" description="Helical" evidence="1">
    <location>
        <begin position="885"/>
        <end position="907"/>
    </location>
</feature>
<gene>
    <name evidence="2" type="ORF">DYB30_012785</name>
</gene>
<accession>A0A397D034</accession>